<dbReference type="NCBIfam" id="NF010068">
    <property type="entry name" value="PRK13548.1"/>
    <property type="match status" value="1"/>
</dbReference>
<dbReference type="PROSITE" id="PS50893">
    <property type="entry name" value="ABC_TRANSPORTER_2"/>
    <property type="match status" value="1"/>
</dbReference>
<evidence type="ECO:0000313" key="7">
    <source>
        <dbReference type="EMBL" id="ATZ93804.1"/>
    </source>
</evidence>
<dbReference type="EMBL" id="CP025003">
    <property type="protein sequence ID" value="ATZ93804.1"/>
    <property type="molecule type" value="Genomic_DNA"/>
</dbReference>
<evidence type="ECO:0000256" key="3">
    <source>
        <dbReference type="ARBA" id="ARBA00022840"/>
    </source>
</evidence>
<dbReference type="Proteomes" id="UP000231901">
    <property type="component" value="Chromosome"/>
</dbReference>
<dbReference type="PANTHER" id="PTHR42794:SF1">
    <property type="entry name" value="HEMIN IMPORT ATP-BINDING PROTEIN HMUV"/>
    <property type="match status" value="1"/>
</dbReference>
<protein>
    <submittedName>
        <fullName evidence="7">Heme ABC transporter ATP-binding protein</fullName>
    </submittedName>
</protein>
<dbReference type="PROSITE" id="PS00211">
    <property type="entry name" value="ABC_TRANSPORTER_1"/>
    <property type="match status" value="1"/>
</dbReference>
<evidence type="ECO:0000259" key="6">
    <source>
        <dbReference type="PROSITE" id="PS50893"/>
    </source>
</evidence>
<dbReference type="InterPro" id="IPR003439">
    <property type="entry name" value="ABC_transporter-like_ATP-bd"/>
</dbReference>
<evidence type="ECO:0000256" key="1">
    <source>
        <dbReference type="ARBA" id="ARBA00022448"/>
    </source>
</evidence>
<dbReference type="InterPro" id="IPR003593">
    <property type="entry name" value="AAA+_ATPase"/>
</dbReference>
<keyword evidence="2" id="KW-0547">Nucleotide-binding</keyword>
<dbReference type="RefSeq" id="WP_100849186.1">
    <property type="nucleotide sequence ID" value="NZ_BMJF01000010.1"/>
</dbReference>
<keyword evidence="3 7" id="KW-0067">ATP-binding</keyword>
<proteinExistence type="predicted"/>
<dbReference type="Pfam" id="PF00005">
    <property type="entry name" value="ABC_tran"/>
    <property type="match status" value="1"/>
</dbReference>
<dbReference type="AlphaFoldDB" id="A0A2K8QJZ5"/>
<name>A0A2K8QJZ5_9GAMM</name>
<gene>
    <name evidence="7" type="ORF">CVE23_07315</name>
</gene>
<reference evidence="8" key="1">
    <citation type="journal article" date="2018" name="Genome Announc.">
        <title>Complete genome sequence of a Dickeya fangzhongdai type strain causing bleeding canker of pear tree trunks.</title>
        <authorList>
            <person name="Zhao Y."/>
            <person name="Tian Y."/>
            <person name="Li X."/>
            <person name="Hu B."/>
        </authorList>
    </citation>
    <scope>NUCLEOTIDE SEQUENCE [LARGE SCALE GENOMIC DNA]</scope>
    <source>
        <strain evidence="8">DSM 101947</strain>
    </source>
</reference>
<dbReference type="KEGG" id="dfn:CVE23_07315"/>
<sequence length="264" mass="28859">MAEPSFAPLAASQLRYQVAGGRTLIDDVSLTLAQGELVALIGPNGAGKSTLLRLLTGYLTPQRGECRLDGRALANWSPGALARQRAVMRQDNTLTASFRVEEVVAMGRTPWRDTPEPDVVSAVLALTGCGHLRQRLYPQLSGGEQQRVRLAQALAQLWQGDGPQGWLFLDEPTSALDLFYQQRLLRLLKSLTEDGKLAVCCVLHDLNLASLWADRVVVMQGGRKVEEGAPTQVLTEAAIQRWYQAEVLVSPHGDTGMPQVALRR</sequence>
<dbReference type="GO" id="GO:0016887">
    <property type="term" value="F:ATP hydrolysis activity"/>
    <property type="evidence" value="ECO:0007669"/>
    <property type="project" value="InterPro"/>
</dbReference>
<dbReference type="Gene3D" id="3.40.50.300">
    <property type="entry name" value="P-loop containing nucleotide triphosphate hydrolases"/>
    <property type="match status" value="1"/>
</dbReference>
<feature type="domain" description="ABC transporter" evidence="6">
    <location>
        <begin position="9"/>
        <end position="246"/>
    </location>
</feature>
<dbReference type="GO" id="GO:0005524">
    <property type="term" value="F:ATP binding"/>
    <property type="evidence" value="ECO:0007669"/>
    <property type="project" value="UniProtKB-KW"/>
</dbReference>
<accession>A0A2K8QJZ5</accession>
<dbReference type="InterPro" id="IPR017871">
    <property type="entry name" value="ABC_transporter-like_CS"/>
</dbReference>
<keyword evidence="4" id="KW-1278">Translocase</keyword>
<evidence type="ECO:0000256" key="2">
    <source>
        <dbReference type="ARBA" id="ARBA00022741"/>
    </source>
</evidence>
<evidence type="ECO:0000256" key="5">
    <source>
        <dbReference type="ARBA" id="ARBA00037066"/>
    </source>
</evidence>
<keyword evidence="1" id="KW-0813">Transport</keyword>
<dbReference type="SMART" id="SM00382">
    <property type="entry name" value="AAA"/>
    <property type="match status" value="1"/>
</dbReference>
<evidence type="ECO:0000313" key="8">
    <source>
        <dbReference type="Proteomes" id="UP000231901"/>
    </source>
</evidence>
<organism evidence="7 8">
    <name type="scientific">Dickeya fangzhongdai</name>
    <dbReference type="NCBI Taxonomy" id="1778540"/>
    <lineage>
        <taxon>Bacteria</taxon>
        <taxon>Pseudomonadati</taxon>
        <taxon>Pseudomonadota</taxon>
        <taxon>Gammaproteobacteria</taxon>
        <taxon>Enterobacterales</taxon>
        <taxon>Pectobacteriaceae</taxon>
        <taxon>Dickeya</taxon>
    </lineage>
</organism>
<dbReference type="InterPro" id="IPR027417">
    <property type="entry name" value="P-loop_NTPase"/>
</dbReference>
<dbReference type="CDD" id="cd03214">
    <property type="entry name" value="ABC_Iron-Siderophores_B12_Hemin"/>
    <property type="match status" value="1"/>
</dbReference>
<dbReference type="PANTHER" id="PTHR42794">
    <property type="entry name" value="HEMIN IMPORT ATP-BINDING PROTEIN HMUV"/>
    <property type="match status" value="1"/>
</dbReference>
<dbReference type="SUPFAM" id="SSF52540">
    <property type="entry name" value="P-loop containing nucleoside triphosphate hydrolases"/>
    <property type="match status" value="1"/>
</dbReference>
<dbReference type="GeneID" id="66564148"/>
<keyword evidence="8" id="KW-1185">Reference proteome</keyword>
<comment type="function">
    <text evidence="5">Part of the ABC transporter complex HmuTUV involved in hemin import. Responsible for energy coupling to the transport system.</text>
</comment>
<evidence type="ECO:0000256" key="4">
    <source>
        <dbReference type="ARBA" id="ARBA00022967"/>
    </source>
</evidence>